<evidence type="ECO:0000256" key="2">
    <source>
        <dbReference type="SAM" id="SignalP"/>
    </source>
</evidence>
<evidence type="ECO:0000313" key="4">
    <source>
        <dbReference type="Proteomes" id="UP000016568"/>
    </source>
</evidence>
<reference evidence="3 4" key="1">
    <citation type="submission" date="2013-09" db="EMBL/GenBank/DDBJ databases">
        <title>Whole genome shotgun sequence of Novosphingobium tardaugens NBRC 16725.</title>
        <authorList>
            <person name="Isaki S."/>
            <person name="Hosoyama A."/>
            <person name="Tsuchikane K."/>
            <person name="Katsumata H."/>
            <person name="Ando Y."/>
            <person name="Yamazaki S."/>
            <person name="Fujita N."/>
        </authorList>
    </citation>
    <scope>NUCLEOTIDE SEQUENCE [LARGE SCALE GENOMIC DNA]</scope>
    <source>
        <strain evidence="3 4">NBRC 16725</strain>
    </source>
</reference>
<dbReference type="RefSeq" id="WP_021688762.1">
    <property type="nucleotide sequence ID" value="NZ_BASZ01000001.1"/>
</dbReference>
<proteinExistence type="predicted"/>
<gene>
    <name evidence="3" type="ORF">NT2_01_06290</name>
</gene>
<evidence type="ECO:0000313" key="3">
    <source>
        <dbReference type="EMBL" id="GAD47855.1"/>
    </source>
</evidence>
<sequence>MNSIVFALALAQAMFGFAPATSLPQASPPALVVQGAEQPLFLGRMVVRASPLPDDMAAHPAGQSHRTERVGLRP</sequence>
<feature type="signal peptide" evidence="2">
    <location>
        <begin position="1"/>
        <end position="20"/>
    </location>
</feature>
<accession>U2YI06</accession>
<feature type="region of interest" description="Disordered" evidence="1">
    <location>
        <begin position="53"/>
        <end position="74"/>
    </location>
</feature>
<dbReference type="KEGG" id="ntd:EGO55_14000"/>
<organism evidence="3 4">
    <name type="scientific">Caenibius tardaugens NBRC 16725</name>
    <dbReference type="NCBI Taxonomy" id="1219035"/>
    <lineage>
        <taxon>Bacteria</taxon>
        <taxon>Pseudomonadati</taxon>
        <taxon>Pseudomonadota</taxon>
        <taxon>Alphaproteobacteria</taxon>
        <taxon>Sphingomonadales</taxon>
        <taxon>Erythrobacteraceae</taxon>
        <taxon>Caenibius</taxon>
    </lineage>
</organism>
<protein>
    <submittedName>
        <fullName evidence="3">Uncharacterized protein</fullName>
    </submittedName>
</protein>
<dbReference type="AlphaFoldDB" id="U2YI06"/>
<dbReference type="Proteomes" id="UP000016568">
    <property type="component" value="Unassembled WGS sequence"/>
</dbReference>
<feature type="compositionally biased region" description="Basic and acidic residues" evidence="1">
    <location>
        <begin position="65"/>
        <end position="74"/>
    </location>
</feature>
<feature type="chain" id="PRO_5030177689" evidence="2">
    <location>
        <begin position="21"/>
        <end position="74"/>
    </location>
</feature>
<keyword evidence="4" id="KW-1185">Reference proteome</keyword>
<comment type="caution">
    <text evidence="3">The sequence shown here is derived from an EMBL/GenBank/DDBJ whole genome shotgun (WGS) entry which is preliminary data.</text>
</comment>
<name>U2YI06_9SPHN</name>
<evidence type="ECO:0000256" key="1">
    <source>
        <dbReference type="SAM" id="MobiDB-lite"/>
    </source>
</evidence>
<keyword evidence="2" id="KW-0732">Signal</keyword>
<dbReference type="EMBL" id="BASZ01000001">
    <property type="protein sequence ID" value="GAD47855.1"/>
    <property type="molecule type" value="Genomic_DNA"/>
</dbReference>